<dbReference type="PROSITE" id="PS51186">
    <property type="entry name" value="GNAT"/>
    <property type="match status" value="1"/>
</dbReference>
<dbReference type="GO" id="GO:0016747">
    <property type="term" value="F:acyltransferase activity, transferring groups other than amino-acyl groups"/>
    <property type="evidence" value="ECO:0007669"/>
    <property type="project" value="InterPro"/>
</dbReference>
<dbReference type="EMBL" id="SODV01000001">
    <property type="protein sequence ID" value="TDW99800.1"/>
    <property type="molecule type" value="Genomic_DNA"/>
</dbReference>
<dbReference type="CDD" id="cd04301">
    <property type="entry name" value="NAT_SF"/>
    <property type="match status" value="1"/>
</dbReference>
<proteinExistence type="predicted"/>
<dbReference type="Gene3D" id="3.40.630.30">
    <property type="match status" value="1"/>
</dbReference>
<accession>A0A4R8DRM9</accession>
<dbReference type="Proteomes" id="UP000294498">
    <property type="component" value="Unassembled WGS sequence"/>
</dbReference>
<sequence>MRYPGKDIGLRIRRATPDDVPLLAAMGRKTFYEAFKDANTEENMTLFLDSQFRESVIAAEMEETDAVFFLTYHGDEPIGFTKVRTGHEPPELGPAPGATAAAAPGASDAPDPRVLRALEIERIYVLKQHQDKKAGSFMMAHNIAYAKAQGFTLVWLGVWEHNTSAIRFYERHGFTPFGSHIFIVGTDPQKDILMKKNI</sequence>
<dbReference type="InterPro" id="IPR016181">
    <property type="entry name" value="Acyl_CoA_acyltransferase"/>
</dbReference>
<protein>
    <submittedName>
        <fullName evidence="5">Spermine/spermidine N-acetyltransferase</fullName>
    </submittedName>
</protein>
<evidence type="ECO:0000313" key="6">
    <source>
        <dbReference type="Proteomes" id="UP000294498"/>
    </source>
</evidence>
<dbReference type="InterPro" id="IPR050832">
    <property type="entry name" value="Bact_Acetyltransf"/>
</dbReference>
<dbReference type="Pfam" id="PF00583">
    <property type="entry name" value="Acetyltransf_1"/>
    <property type="match status" value="1"/>
</dbReference>
<dbReference type="RefSeq" id="WP_133990808.1">
    <property type="nucleotide sequence ID" value="NZ_SODV01000001.1"/>
</dbReference>
<feature type="domain" description="N-acetyltransferase" evidence="4">
    <location>
        <begin position="10"/>
        <end position="198"/>
    </location>
</feature>
<dbReference type="AlphaFoldDB" id="A0A4R8DRM9"/>
<evidence type="ECO:0000259" key="4">
    <source>
        <dbReference type="PROSITE" id="PS51186"/>
    </source>
</evidence>
<feature type="compositionally biased region" description="Low complexity" evidence="3">
    <location>
        <begin position="94"/>
        <end position="109"/>
    </location>
</feature>
<dbReference type="PANTHER" id="PTHR43877">
    <property type="entry name" value="AMINOALKYLPHOSPHONATE N-ACETYLTRANSFERASE-RELATED-RELATED"/>
    <property type="match status" value="1"/>
</dbReference>
<keyword evidence="2" id="KW-0012">Acyltransferase</keyword>
<evidence type="ECO:0000313" key="5">
    <source>
        <dbReference type="EMBL" id="TDW99800.1"/>
    </source>
</evidence>
<keyword evidence="6" id="KW-1185">Reference proteome</keyword>
<gene>
    <name evidence="5" type="ORF">EDB95_0812</name>
</gene>
<name>A0A4R8DRM9_9BACT</name>
<feature type="region of interest" description="Disordered" evidence="3">
    <location>
        <begin position="83"/>
        <end position="109"/>
    </location>
</feature>
<dbReference type="InterPro" id="IPR000182">
    <property type="entry name" value="GNAT_dom"/>
</dbReference>
<evidence type="ECO:0000256" key="1">
    <source>
        <dbReference type="ARBA" id="ARBA00022679"/>
    </source>
</evidence>
<comment type="caution">
    <text evidence="5">The sequence shown here is derived from an EMBL/GenBank/DDBJ whole genome shotgun (WGS) entry which is preliminary data.</text>
</comment>
<dbReference type="SUPFAM" id="SSF55729">
    <property type="entry name" value="Acyl-CoA N-acyltransferases (Nat)"/>
    <property type="match status" value="1"/>
</dbReference>
<keyword evidence="1 5" id="KW-0808">Transferase</keyword>
<evidence type="ECO:0000256" key="2">
    <source>
        <dbReference type="ARBA" id="ARBA00023315"/>
    </source>
</evidence>
<reference evidence="5 6" key="1">
    <citation type="submission" date="2019-03" db="EMBL/GenBank/DDBJ databases">
        <title>Genomic Encyclopedia of Type Strains, Phase IV (KMG-IV): sequencing the most valuable type-strain genomes for metagenomic binning, comparative biology and taxonomic classification.</title>
        <authorList>
            <person name="Goeker M."/>
        </authorList>
    </citation>
    <scope>NUCLEOTIDE SEQUENCE [LARGE SCALE GENOMIC DNA]</scope>
    <source>
        <strain evidence="5 6">DSM 100059</strain>
    </source>
</reference>
<evidence type="ECO:0000256" key="3">
    <source>
        <dbReference type="SAM" id="MobiDB-lite"/>
    </source>
</evidence>
<dbReference type="OrthoDB" id="7205533at2"/>
<organism evidence="5 6">
    <name type="scientific">Dinghuibacter silviterrae</name>
    <dbReference type="NCBI Taxonomy" id="1539049"/>
    <lineage>
        <taxon>Bacteria</taxon>
        <taxon>Pseudomonadati</taxon>
        <taxon>Bacteroidota</taxon>
        <taxon>Chitinophagia</taxon>
        <taxon>Chitinophagales</taxon>
        <taxon>Chitinophagaceae</taxon>
        <taxon>Dinghuibacter</taxon>
    </lineage>
</organism>